<dbReference type="EMBL" id="LAZR01005719">
    <property type="protein sequence ID" value="KKM97675.1"/>
    <property type="molecule type" value="Genomic_DNA"/>
</dbReference>
<dbReference type="PANTHER" id="PTHR12381:SF56">
    <property type="entry name" value="B30.2_SPRY DOMAIN-CONTAINING PROTEIN-RELATED"/>
    <property type="match status" value="1"/>
</dbReference>
<sequence>MPGSGKSTYIDELKEANSDRDYVVLSTDDVLESLGNEQGWDYNQAFKNIPFKKVQAIFNTNFQQAVKDKKDIILDQTNLTVKSRAKKLNKLPEEYRKIAIVFIVTADELERRLNERFAKTGKSVPEFILNNMIRSYIPPSHSEFDEIIEV</sequence>
<accession>A0A0F9P9H5</accession>
<dbReference type="PIRSF" id="PIRSF037081">
    <property type="entry name" value="P-loop_All4644_prd"/>
    <property type="match status" value="1"/>
</dbReference>
<proteinExistence type="predicted"/>
<organism evidence="1">
    <name type="scientific">marine sediment metagenome</name>
    <dbReference type="NCBI Taxonomy" id="412755"/>
    <lineage>
        <taxon>unclassified sequences</taxon>
        <taxon>metagenomes</taxon>
        <taxon>ecological metagenomes</taxon>
    </lineage>
</organism>
<dbReference type="Pfam" id="PF13671">
    <property type="entry name" value="AAA_33"/>
    <property type="match status" value="1"/>
</dbReference>
<evidence type="ECO:0008006" key="2">
    <source>
        <dbReference type="Google" id="ProtNLM"/>
    </source>
</evidence>
<dbReference type="AlphaFoldDB" id="A0A0F9P9H5"/>
<reference evidence="1" key="1">
    <citation type="journal article" date="2015" name="Nature">
        <title>Complex archaea that bridge the gap between prokaryotes and eukaryotes.</title>
        <authorList>
            <person name="Spang A."/>
            <person name="Saw J.H."/>
            <person name="Jorgensen S.L."/>
            <person name="Zaremba-Niedzwiedzka K."/>
            <person name="Martijn J."/>
            <person name="Lind A.E."/>
            <person name="van Eijk R."/>
            <person name="Schleper C."/>
            <person name="Guy L."/>
            <person name="Ettema T.J."/>
        </authorList>
    </citation>
    <scope>NUCLEOTIDE SEQUENCE</scope>
</reference>
<comment type="caution">
    <text evidence="1">The sequence shown here is derived from an EMBL/GenBank/DDBJ whole genome shotgun (WGS) entry which is preliminary data.</text>
</comment>
<dbReference type="InterPro" id="IPR017101">
    <property type="entry name" value="P-loop_ATP/GTP-bd_All4644_prd"/>
</dbReference>
<name>A0A0F9P9H5_9ZZZZ</name>
<dbReference type="GO" id="GO:0003723">
    <property type="term" value="F:RNA binding"/>
    <property type="evidence" value="ECO:0007669"/>
    <property type="project" value="TreeGrafter"/>
</dbReference>
<evidence type="ECO:0000313" key="1">
    <source>
        <dbReference type="EMBL" id="KKM97675.1"/>
    </source>
</evidence>
<dbReference type="Gene3D" id="3.40.50.300">
    <property type="entry name" value="P-loop containing nucleotide triphosphate hydrolases"/>
    <property type="match status" value="1"/>
</dbReference>
<gene>
    <name evidence="1" type="ORF">LCGC14_1165690</name>
</gene>
<dbReference type="InterPro" id="IPR027417">
    <property type="entry name" value="P-loop_NTPase"/>
</dbReference>
<dbReference type="GO" id="GO:0005634">
    <property type="term" value="C:nucleus"/>
    <property type="evidence" value="ECO:0007669"/>
    <property type="project" value="TreeGrafter"/>
</dbReference>
<protein>
    <recommendedName>
        <fullName evidence="2">Zeta toxin domain-containing protein</fullName>
    </recommendedName>
</protein>
<dbReference type="PANTHER" id="PTHR12381">
    <property type="entry name" value="HETEROGENEOUS NUCLEAR RIBONUCLEOPROTEIN U FAMILY MEMBER"/>
    <property type="match status" value="1"/>
</dbReference>
<dbReference type="SUPFAM" id="SSF52540">
    <property type="entry name" value="P-loop containing nucleoside triphosphate hydrolases"/>
    <property type="match status" value="1"/>
</dbReference>
<dbReference type="GO" id="GO:0000380">
    <property type="term" value="P:alternative mRNA splicing, via spliceosome"/>
    <property type="evidence" value="ECO:0007669"/>
    <property type="project" value="TreeGrafter"/>
</dbReference>